<dbReference type="InterPro" id="IPR020826">
    <property type="entry name" value="Transketolase_BS"/>
</dbReference>
<feature type="binding site" evidence="12">
    <location>
        <begin position="125"/>
        <end position="127"/>
    </location>
    <ligand>
        <name>thiamine diphosphate</name>
        <dbReference type="ChEBI" id="CHEBI:58937"/>
    </ligand>
</feature>
<dbReference type="SUPFAM" id="SSF52922">
    <property type="entry name" value="TK C-terminal domain-like"/>
    <property type="match status" value="1"/>
</dbReference>
<comment type="cofactor">
    <cofactor evidence="12">
        <name>thiamine diphosphate</name>
        <dbReference type="ChEBI" id="CHEBI:58937"/>
    </cofactor>
    <text evidence="12">Binds 1 thiamine pyrophosphate per subunit. During the reaction, the substrate forms a covalent intermediate with the cofactor.</text>
</comment>
<dbReference type="PANTHER" id="PTHR43522">
    <property type="entry name" value="TRANSKETOLASE"/>
    <property type="match status" value="1"/>
</dbReference>
<keyword evidence="8 12" id="KW-0786">Thiamine pyrophosphate</keyword>
<dbReference type="GO" id="GO:0005829">
    <property type="term" value="C:cytosol"/>
    <property type="evidence" value="ECO:0000318"/>
    <property type="project" value="GO_Central"/>
</dbReference>
<feature type="binding site" evidence="13">
    <location>
        <position position="196"/>
    </location>
    <ligand>
        <name>Mg(2+)</name>
        <dbReference type="ChEBI" id="CHEBI:18420"/>
    </ligand>
</feature>
<dbReference type="InterPro" id="IPR055152">
    <property type="entry name" value="Transketolase-like_C_2"/>
</dbReference>
<evidence type="ECO:0000256" key="9">
    <source>
        <dbReference type="ARBA" id="ARBA00049473"/>
    </source>
</evidence>
<dbReference type="InterPro" id="IPR033247">
    <property type="entry name" value="Transketolase_fam"/>
</dbReference>
<dbReference type="GeneID" id="5889528"/>
<dbReference type="FunFam" id="3.40.50.920:FF:000003">
    <property type="entry name" value="Transketolase"/>
    <property type="match status" value="1"/>
</dbReference>
<dbReference type="GO" id="GO:0004802">
    <property type="term" value="F:transketolase activity"/>
    <property type="evidence" value="ECO:0000318"/>
    <property type="project" value="GO_Central"/>
</dbReference>
<keyword evidence="15" id="KW-0106">Calcium</keyword>
<dbReference type="EMBL" id="CH991546">
    <property type="protein sequence ID" value="EDQ91115.1"/>
    <property type="molecule type" value="Genomic_DNA"/>
</dbReference>
<evidence type="ECO:0000256" key="10">
    <source>
        <dbReference type="PIRSR" id="PIRSR605478-1"/>
    </source>
</evidence>
<dbReference type="STRING" id="81824.A9UUK8"/>
<dbReference type="InterPro" id="IPR005475">
    <property type="entry name" value="Transketolase-like_Pyr-bd"/>
</dbReference>
<feature type="binding site" evidence="13">
    <location>
        <position position="198"/>
    </location>
    <ligand>
        <name>Mg(2+)</name>
        <dbReference type="ChEBI" id="CHEBI:18420"/>
    </ligand>
</feature>
<evidence type="ECO:0000256" key="12">
    <source>
        <dbReference type="PIRSR" id="PIRSR605478-3"/>
    </source>
</evidence>
<feature type="binding site" evidence="11">
    <location>
        <position position="473"/>
    </location>
    <ligand>
        <name>substrate</name>
    </ligand>
</feature>
<protein>
    <recommendedName>
        <fullName evidence="4 15">Transketolase</fullName>
        <ecNumber evidence="4 15">2.2.1.1</ecNumber>
    </recommendedName>
</protein>
<evidence type="ECO:0000256" key="15">
    <source>
        <dbReference type="RuleBase" id="RU004996"/>
    </source>
</evidence>
<dbReference type="OMA" id="VYCLCGD"/>
<feature type="binding site" evidence="11">
    <location>
        <position position="395"/>
    </location>
    <ligand>
        <name>substrate</name>
    </ligand>
</feature>
<sequence>MADPKRVKMMQDDLSKLCVNTIRVLAADTVQKASSGHPGAPMGCAPMAHALWSAVMNYNPSNPRWFNRDRFVLSNGHACALQYCMLHLTGYDMTMDDLKSFRQVESRTPGHPENHLTEGIEVSTGPLGQGLSNAVGLALAEKHLAATFNRPGFDMVDHHTFVICGDGCLQEGVSAEASSLAGHLRLGKLIVLYDDNQITIDGETELSFGEDVLKRYEAYGWHVSSVSKGDSTDPAELLKAIEDAKAVTDKPSIIKVRTVIGIGSQNQGTEKVHGSPLGDEDLAQVKKLYGFDPEASFVVSDEVYEFYKKRADLGREAAANWDKLLAEYRSKFPELAADFERRMKGDLPEGWEKELPAYTSESKAEATRKYSMFTLEKLVPTLPELVGGSADLTPSNLTKVKGNDLDFSHKHPEGRYIRFGVREHAMAAVCNGMAAHGGIIPFGATFLVFTGYAFGAVRLSALSHFRVIYVMTHDSIGLGEDGPTHQPVETLASARAIPNLLVIRPADGNETSGAYKAALLQSSTPSILSLSRQGCANIAGTSIDGVLKGAYVVRNADPPSIILTATGSELQLVMQAVDDLEADGHKVRVVSFPCWELFEQQSQEYKESIFPDGVPVLSVEAGAATGWERYSHGQVCMSSFGHSGPGGEVMKYFGFNKQNVVEKAKKLAEFYAGGKAQSRVMKPF</sequence>
<feature type="binding site" evidence="11">
    <location>
        <position position="368"/>
    </location>
    <ligand>
        <name>substrate</name>
    </ligand>
</feature>
<dbReference type="EC" id="2.2.1.1" evidence="4 15"/>
<feature type="binding site" evidence="11">
    <location>
        <position position="273"/>
    </location>
    <ligand>
        <name>substrate</name>
    </ligand>
</feature>
<evidence type="ECO:0000256" key="2">
    <source>
        <dbReference type="ARBA" id="ARBA00007131"/>
    </source>
</evidence>
<feature type="binding site" evidence="11">
    <location>
        <position position="532"/>
    </location>
    <ligand>
        <name>substrate</name>
    </ligand>
</feature>
<feature type="site" description="Important for catalytic activity" evidence="14">
    <location>
        <position position="37"/>
    </location>
</feature>
<dbReference type="CDD" id="cd07033">
    <property type="entry name" value="TPP_PYR_DXS_TK_like"/>
    <property type="match status" value="1"/>
</dbReference>
<comment type="similarity">
    <text evidence="2 15">Belongs to the transketolase family.</text>
</comment>
<evidence type="ECO:0000256" key="6">
    <source>
        <dbReference type="ARBA" id="ARBA00022723"/>
    </source>
</evidence>
<comment type="cofactor">
    <cofactor evidence="13">
        <name>Mg(2+)</name>
        <dbReference type="ChEBI" id="CHEBI:18420"/>
    </cofactor>
    <text evidence="13">Binds 1 Mg(2+) ion per subunit. Can also utilize other divalent metal cations, such as Ca(2+), Mn(2+) and Co(2+).</text>
</comment>
<keyword evidence="6 13" id="KW-0479">Metal-binding</keyword>
<dbReference type="Gene3D" id="3.40.50.920">
    <property type="match status" value="1"/>
</dbReference>
<feature type="binding site" evidence="11">
    <location>
        <position position="481"/>
    </location>
    <ligand>
        <name>substrate</name>
    </ligand>
</feature>
<comment type="cofactor">
    <cofactor evidence="1">
        <name>Co(2+)</name>
        <dbReference type="ChEBI" id="CHEBI:48828"/>
    </cofactor>
</comment>
<organism evidence="17 18">
    <name type="scientific">Monosiga brevicollis</name>
    <name type="common">Choanoflagellate</name>
    <dbReference type="NCBI Taxonomy" id="81824"/>
    <lineage>
        <taxon>Eukaryota</taxon>
        <taxon>Choanoflagellata</taxon>
        <taxon>Craspedida</taxon>
        <taxon>Salpingoecidae</taxon>
        <taxon>Monosiga</taxon>
    </lineage>
</organism>
<dbReference type="PROSITE" id="PS00802">
    <property type="entry name" value="TRANSKETOLASE_2"/>
    <property type="match status" value="1"/>
</dbReference>
<dbReference type="InterPro" id="IPR049557">
    <property type="entry name" value="Transketolase_CS"/>
</dbReference>
<feature type="binding site" evidence="11">
    <location>
        <position position="37"/>
    </location>
    <ligand>
        <name>substrate</name>
    </ligand>
</feature>
<proteinExistence type="inferred from homology"/>
<dbReference type="Pfam" id="PF00456">
    <property type="entry name" value="Transketolase_N"/>
    <property type="match status" value="1"/>
</dbReference>
<dbReference type="FunFam" id="3.40.50.970:FF:000004">
    <property type="entry name" value="Transketolase"/>
    <property type="match status" value="1"/>
</dbReference>
<dbReference type="Gene3D" id="3.40.50.970">
    <property type="match status" value="2"/>
</dbReference>
<feature type="domain" description="Transketolase-like pyrimidine-binding" evidence="16">
    <location>
        <begin position="365"/>
        <end position="538"/>
    </location>
</feature>
<feature type="active site" description="Proton donor" evidence="10">
    <location>
        <position position="423"/>
    </location>
</feature>
<dbReference type="Pfam" id="PF02779">
    <property type="entry name" value="Transket_pyr"/>
    <property type="match status" value="1"/>
</dbReference>
<evidence type="ECO:0000313" key="17">
    <source>
        <dbReference type="EMBL" id="EDQ91115.1"/>
    </source>
</evidence>
<dbReference type="GO" id="GO:0006098">
    <property type="term" value="P:pentose-phosphate shunt"/>
    <property type="evidence" value="ECO:0000318"/>
    <property type="project" value="GO_Central"/>
</dbReference>
<comment type="catalytic activity">
    <reaction evidence="9 15">
        <text>D-sedoheptulose 7-phosphate + D-glyceraldehyde 3-phosphate = aldehydo-D-ribose 5-phosphate + D-xylulose 5-phosphate</text>
        <dbReference type="Rhea" id="RHEA:10508"/>
        <dbReference type="ChEBI" id="CHEBI:57483"/>
        <dbReference type="ChEBI" id="CHEBI:57737"/>
        <dbReference type="ChEBI" id="CHEBI:58273"/>
        <dbReference type="ChEBI" id="CHEBI:59776"/>
        <dbReference type="EC" id="2.2.1.1"/>
    </reaction>
</comment>
<dbReference type="InterPro" id="IPR005478">
    <property type="entry name" value="Transketolase_bac-like"/>
</dbReference>
<evidence type="ECO:0000256" key="5">
    <source>
        <dbReference type="ARBA" id="ARBA00022679"/>
    </source>
</evidence>
<comment type="function">
    <text evidence="15">Catalyzes the transfer of a two-carbon ketol group from a ketose donor to an aldose acceptor, via a covalent intermediate with the cofactor thiamine pyrophosphate.</text>
</comment>
<feature type="binding site" evidence="13">
    <location>
        <position position="166"/>
    </location>
    <ligand>
        <name>Mg(2+)</name>
        <dbReference type="ChEBI" id="CHEBI:18420"/>
    </ligand>
</feature>
<evidence type="ECO:0000256" key="14">
    <source>
        <dbReference type="PIRSR" id="PIRSR605478-5"/>
    </source>
</evidence>
<feature type="binding site" evidence="12">
    <location>
        <position position="449"/>
    </location>
    <ligand>
        <name>thiamine diphosphate</name>
        <dbReference type="ChEBI" id="CHEBI:58937"/>
    </ligand>
</feature>
<accession>A9UUK8</accession>
<dbReference type="CDD" id="cd02012">
    <property type="entry name" value="TPP_TK"/>
    <property type="match status" value="1"/>
</dbReference>
<evidence type="ECO:0000256" key="1">
    <source>
        <dbReference type="ARBA" id="ARBA00001941"/>
    </source>
</evidence>
<gene>
    <name evidence="17" type="ORF">MONBRDRAFT_20362</name>
</gene>
<evidence type="ECO:0000313" key="18">
    <source>
        <dbReference type="Proteomes" id="UP000001357"/>
    </source>
</evidence>
<feature type="site" description="Important for catalytic activity" evidence="14">
    <location>
        <position position="273"/>
    </location>
</feature>
<dbReference type="AlphaFoldDB" id="A9UUK8"/>
<dbReference type="NCBIfam" id="TIGR00232">
    <property type="entry name" value="tktlase_bact"/>
    <property type="match status" value="1"/>
</dbReference>
<keyword evidence="5 15" id="KW-0808">Transferase</keyword>
<evidence type="ECO:0000256" key="4">
    <source>
        <dbReference type="ARBA" id="ARBA00013152"/>
    </source>
</evidence>
<dbReference type="FunCoup" id="A9UUK8">
    <property type="interactions" value="1071"/>
</dbReference>
<evidence type="ECO:0000256" key="3">
    <source>
        <dbReference type="ARBA" id="ARBA00011738"/>
    </source>
</evidence>
<dbReference type="eggNOG" id="KOG0523">
    <property type="taxonomic scope" value="Eukaryota"/>
</dbReference>
<name>A9UUK8_MONBE</name>
<feature type="binding site" evidence="12">
    <location>
        <position position="273"/>
    </location>
    <ligand>
        <name>thiamine diphosphate</name>
        <dbReference type="ChEBI" id="CHEBI:58937"/>
    </ligand>
</feature>
<dbReference type="FunFam" id="3.40.50.970:FF:000003">
    <property type="entry name" value="Transketolase"/>
    <property type="match status" value="1"/>
</dbReference>
<dbReference type="InterPro" id="IPR005474">
    <property type="entry name" value="Transketolase_N"/>
</dbReference>
<dbReference type="PANTHER" id="PTHR43522:SF2">
    <property type="entry name" value="TRANSKETOLASE 1-RELATED"/>
    <property type="match status" value="1"/>
</dbReference>
<dbReference type="Proteomes" id="UP000001357">
    <property type="component" value="Unassembled WGS sequence"/>
</dbReference>
<dbReference type="GO" id="GO:0046872">
    <property type="term" value="F:metal ion binding"/>
    <property type="evidence" value="ECO:0007669"/>
    <property type="project" value="UniProtKB-KW"/>
</dbReference>
<reference evidence="17 18" key="1">
    <citation type="journal article" date="2008" name="Nature">
        <title>The genome of the choanoflagellate Monosiga brevicollis and the origin of metazoans.</title>
        <authorList>
            <consortium name="JGI Sequencing"/>
            <person name="King N."/>
            <person name="Westbrook M.J."/>
            <person name="Young S.L."/>
            <person name="Kuo A."/>
            <person name="Abedin M."/>
            <person name="Chapman J."/>
            <person name="Fairclough S."/>
            <person name="Hellsten U."/>
            <person name="Isogai Y."/>
            <person name="Letunic I."/>
            <person name="Marr M."/>
            <person name="Pincus D."/>
            <person name="Putnam N."/>
            <person name="Rokas A."/>
            <person name="Wright K.J."/>
            <person name="Zuzow R."/>
            <person name="Dirks W."/>
            <person name="Good M."/>
            <person name="Goodstein D."/>
            <person name="Lemons D."/>
            <person name="Li W."/>
            <person name="Lyons J.B."/>
            <person name="Morris A."/>
            <person name="Nichols S."/>
            <person name="Richter D.J."/>
            <person name="Salamov A."/>
            <person name="Bork P."/>
            <person name="Lim W.A."/>
            <person name="Manning G."/>
            <person name="Miller W.T."/>
            <person name="McGinnis W."/>
            <person name="Shapiro H."/>
            <person name="Tjian R."/>
            <person name="Grigoriev I.V."/>
            <person name="Rokhsar D."/>
        </authorList>
    </citation>
    <scope>NUCLEOTIDE SEQUENCE [LARGE SCALE GENOMIC DNA]</scope>
    <source>
        <strain evidence="18">MX1 / ATCC 50154</strain>
    </source>
</reference>
<feature type="binding site" evidence="11">
    <location>
        <position position="485"/>
    </location>
    <ligand>
        <name>substrate</name>
    </ligand>
</feature>
<keyword evidence="7 13" id="KW-0460">Magnesium</keyword>
<comment type="subunit">
    <text evidence="3 15">Homodimer.</text>
</comment>
<dbReference type="SMART" id="SM00861">
    <property type="entry name" value="Transket_pyr"/>
    <property type="match status" value="1"/>
</dbReference>
<dbReference type="InterPro" id="IPR029061">
    <property type="entry name" value="THDP-binding"/>
</dbReference>
<evidence type="ECO:0000256" key="7">
    <source>
        <dbReference type="ARBA" id="ARBA00022842"/>
    </source>
</evidence>
<dbReference type="SUPFAM" id="SSF52518">
    <property type="entry name" value="Thiamin diphosphate-binding fold (THDP-binding)"/>
    <property type="match status" value="2"/>
</dbReference>
<evidence type="ECO:0000256" key="8">
    <source>
        <dbReference type="ARBA" id="ARBA00023052"/>
    </source>
</evidence>
<comment type="cofactor">
    <cofactor evidence="15">
        <name>Mg(2+)</name>
        <dbReference type="ChEBI" id="CHEBI:18420"/>
    </cofactor>
    <cofactor evidence="15">
        <name>Ca(2+)</name>
        <dbReference type="ChEBI" id="CHEBI:29108"/>
    </cofactor>
    <cofactor evidence="15">
        <name>Mn(2+)</name>
        <dbReference type="ChEBI" id="CHEBI:29035"/>
    </cofactor>
    <cofactor evidence="15">
        <name>Co(2+)</name>
        <dbReference type="ChEBI" id="CHEBI:48828"/>
    </cofactor>
    <text evidence="15">Binds 1 Mg(2+) ion per subunit. Can also utilize other divalent metal cations, such as Ca(2+), Mn(2+) and Co(2+).</text>
</comment>
<dbReference type="PROSITE" id="PS00801">
    <property type="entry name" value="TRANSKETOLASE_1"/>
    <property type="match status" value="1"/>
</dbReference>
<evidence type="ECO:0000256" key="11">
    <source>
        <dbReference type="PIRSR" id="PIRSR605478-2"/>
    </source>
</evidence>
<feature type="binding site" evidence="12">
    <location>
        <position position="77"/>
    </location>
    <ligand>
        <name>thiamine diphosphate</name>
        <dbReference type="ChEBI" id="CHEBI:58937"/>
    </ligand>
</feature>
<dbReference type="InterPro" id="IPR009014">
    <property type="entry name" value="Transketo_C/PFOR_II"/>
</dbReference>
<dbReference type="Pfam" id="PF22613">
    <property type="entry name" value="Transketolase_C_1"/>
    <property type="match status" value="1"/>
</dbReference>
<dbReference type="KEGG" id="mbr:MONBRDRAFT_20362"/>
<dbReference type="RefSeq" id="XP_001744412.1">
    <property type="nucleotide sequence ID" value="XM_001744360.1"/>
</dbReference>
<dbReference type="InParanoid" id="A9UUK8"/>
<evidence type="ECO:0000256" key="13">
    <source>
        <dbReference type="PIRSR" id="PIRSR605478-4"/>
    </source>
</evidence>
<feature type="binding site" evidence="12">
    <location>
        <position position="196"/>
    </location>
    <ligand>
        <name>thiamine diphosphate</name>
        <dbReference type="ChEBI" id="CHEBI:58937"/>
    </ligand>
</feature>
<feature type="binding site" evidence="12">
    <location>
        <position position="167"/>
    </location>
    <ligand>
        <name>thiamine diphosphate</name>
        <dbReference type="ChEBI" id="CHEBI:58937"/>
    </ligand>
</feature>
<evidence type="ECO:0000259" key="16">
    <source>
        <dbReference type="SMART" id="SM00861"/>
    </source>
</evidence>
<keyword evidence="18" id="KW-1185">Reference proteome</keyword>